<feature type="compositionally biased region" description="Acidic residues" evidence="1">
    <location>
        <begin position="137"/>
        <end position="150"/>
    </location>
</feature>
<reference evidence="2" key="2">
    <citation type="submission" date="2022-01" db="EMBL/GenBank/DDBJ databases">
        <authorList>
            <person name="Yamashiro T."/>
            <person name="Shiraishi A."/>
            <person name="Satake H."/>
            <person name="Nakayama K."/>
        </authorList>
    </citation>
    <scope>NUCLEOTIDE SEQUENCE</scope>
</reference>
<feature type="region of interest" description="Disordered" evidence="1">
    <location>
        <begin position="1"/>
        <end position="59"/>
    </location>
</feature>
<evidence type="ECO:0000313" key="3">
    <source>
        <dbReference type="Proteomes" id="UP001151760"/>
    </source>
</evidence>
<organism evidence="2 3">
    <name type="scientific">Tanacetum coccineum</name>
    <dbReference type="NCBI Taxonomy" id="301880"/>
    <lineage>
        <taxon>Eukaryota</taxon>
        <taxon>Viridiplantae</taxon>
        <taxon>Streptophyta</taxon>
        <taxon>Embryophyta</taxon>
        <taxon>Tracheophyta</taxon>
        <taxon>Spermatophyta</taxon>
        <taxon>Magnoliopsida</taxon>
        <taxon>eudicotyledons</taxon>
        <taxon>Gunneridae</taxon>
        <taxon>Pentapetalae</taxon>
        <taxon>asterids</taxon>
        <taxon>campanulids</taxon>
        <taxon>Asterales</taxon>
        <taxon>Asteraceae</taxon>
        <taxon>Asteroideae</taxon>
        <taxon>Anthemideae</taxon>
        <taxon>Anthemidinae</taxon>
        <taxon>Tanacetum</taxon>
    </lineage>
</organism>
<keyword evidence="3" id="KW-1185">Reference proteome</keyword>
<comment type="caution">
    <text evidence="2">The sequence shown here is derived from an EMBL/GenBank/DDBJ whole genome shotgun (WGS) entry which is preliminary data.</text>
</comment>
<reference evidence="2" key="1">
    <citation type="journal article" date="2022" name="Int. J. Mol. Sci.">
        <title>Draft Genome of Tanacetum Coccineum: Genomic Comparison of Closely Related Tanacetum-Family Plants.</title>
        <authorList>
            <person name="Yamashiro T."/>
            <person name="Shiraishi A."/>
            <person name="Nakayama K."/>
            <person name="Satake H."/>
        </authorList>
    </citation>
    <scope>NUCLEOTIDE SEQUENCE</scope>
</reference>
<feature type="region of interest" description="Disordered" evidence="1">
    <location>
        <begin position="112"/>
        <end position="151"/>
    </location>
</feature>
<protein>
    <submittedName>
        <fullName evidence="2">Uncharacterized protein</fullName>
    </submittedName>
</protein>
<evidence type="ECO:0000313" key="2">
    <source>
        <dbReference type="EMBL" id="GJT02446.1"/>
    </source>
</evidence>
<dbReference type="Proteomes" id="UP001151760">
    <property type="component" value="Unassembled WGS sequence"/>
</dbReference>
<gene>
    <name evidence="2" type="ORF">Tco_0823615</name>
</gene>
<name>A0ABQ5AMF8_9ASTR</name>
<feature type="compositionally biased region" description="Low complexity" evidence="1">
    <location>
        <begin position="113"/>
        <end position="123"/>
    </location>
</feature>
<proteinExistence type="predicted"/>
<accession>A0ABQ5AMF8</accession>
<sequence>MSQAYLVETETHESPHAVASPTPLPDNTPPTHHAEDSVDSDTSGARPTSSDFTATLLPDHSLTHTTPTLVSFIRKKHVMVVRVLPAMSHGLFVSIAEVEAMSDSAFCKRFRSSYESSPSSSPSDIPLRKRSWGTSELVDDGEEEDEDKEAEEGRGEFLILILVRGRRGLMVLAAEDEGPATGDEGLAAGDEGPGMRVESLGCRWGSKLYSLGRAMQPGFTFYRSFTISSPMIPLTVPSPVASPATAEAEGFLTELGAQVCDAGRSGAIRDEIFSQDIELRSTWSMSKERVSTITEERRARLDLAEIVDSIRRGQEPIGDV</sequence>
<feature type="compositionally biased region" description="Polar residues" evidence="1">
    <location>
        <begin position="40"/>
        <end position="53"/>
    </location>
</feature>
<dbReference type="EMBL" id="BQNB010012349">
    <property type="protein sequence ID" value="GJT02446.1"/>
    <property type="molecule type" value="Genomic_DNA"/>
</dbReference>
<evidence type="ECO:0000256" key="1">
    <source>
        <dbReference type="SAM" id="MobiDB-lite"/>
    </source>
</evidence>